<comment type="caution">
    <text evidence="1">The sequence shown here is derived from an EMBL/GenBank/DDBJ whole genome shotgun (WGS) entry which is preliminary data.</text>
</comment>
<name>A0ABV1A6W7_9TELE</name>
<dbReference type="Proteomes" id="UP001469553">
    <property type="component" value="Unassembled WGS sequence"/>
</dbReference>
<evidence type="ECO:0000313" key="1">
    <source>
        <dbReference type="EMBL" id="MEQ2313381.1"/>
    </source>
</evidence>
<keyword evidence="2" id="KW-1185">Reference proteome</keyword>
<protein>
    <submittedName>
        <fullName evidence="1">Uncharacterized protein</fullName>
    </submittedName>
</protein>
<accession>A0ABV1A6W7</accession>
<organism evidence="1 2">
    <name type="scientific">Ameca splendens</name>
    <dbReference type="NCBI Taxonomy" id="208324"/>
    <lineage>
        <taxon>Eukaryota</taxon>
        <taxon>Metazoa</taxon>
        <taxon>Chordata</taxon>
        <taxon>Craniata</taxon>
        <taxon>Vertebrata</taxon>
        <taxon>Euteleostomi</taxon>
        <taxon>Actinopterygii</taxon>
        <taxon>Neopterygii</taxon>
        <taxon>Teleostei</taxon>
        <taxon>Neoteleostei</taxon>
        <taxon>Acanthomorphata</taxon>
        <taxon>Ovalentaria</taxon>
        <taxon>Atherinomorphae</taxon>
        <taxon>Cyprinodontiformes</taxon>
        <taxon>Goodeidae</taxon>
        <taxon>Ameca</taxon>
    </lineage>
</organism>
<reference evidence="1 2" key="1">
    <citation type="submission" date="2021-06" db="EMBL/GenBank/DDBJ databases">
        <authorList>
            <person name="Palmer J.M."/>
        </authorList>
    </citation>
    <scope>NUCLEOTIDE SEQUENCE [LARGE SCALE GENOMIC DNA]</scope>
    <source>
        <strain evidence="1 2">AS_MEX2019</strain>
        <tissue evidence="1">Muscle</tissue>
    </source>
</reference>
<gene>
    <name evidence="1" type="ORF">AMECASPLE_001435</name>
</gene>
<proteinExistence type="predicted"/>
<evidence type="ECO:0000313" key="2">
    <source>
        <dbReference type="Proteomes" id="UP001469553"/>
    </source>
</evidence>
<sequence length="100" mass="11547">MAEMVKHIFVTKMPTEMRPGFIHIQLKKIPVYFSKCTCSQRANKSEKTSKKCLPCSISCCFIDVVIVDKYLINDLVLNIKDHSLSSNCSLVFQDFLQKIW</sequence>
<dbReference type="EMBL" id="JAHRIP010084686">
    <property type="protein sequence ID" value="MEQ2313381.1"/>
    <property type="molecule type" value="Genomic_DNA"/>
</dbReference>